<dbReference type="KEGG" id="span:AWL63_23275"/>
<dbReference type="EMBL" id="CP014169">
    <property type="protein sequence ID" value="AOH87103.1"/>
    <property type="molecule type" value="Genomic_DNA"/>
</dbReference>
<dbReference type="AlphaFoldDB" id="A0A1B3ZI76"/>
<name>A0A1B3ZI76_9SPHN</name>
<dbReference type="RefSeq" id="WP_069207673.1">
    <property type="nucleotide sequence ID" value="NZ_CP014169.1"/>
</dbReference>
<keyword evidence="2" id="KW-1185">Reference proteome</keyword>
<gene>
    <name evidence="1" type="ORF">AWL63_23275</name>
</gene>
<dbReference type="Proteomes" id="UP000094256">
    <property type="component" value="Plasmid unnamed"/>
</dbReference>
<evidence type="ECO:0000313" key="2">
    <source>
        <dbReference type="Proteomes" id="UP000094256"/>
    </source>
</evidence>
<accession>A0A1B3ZI76</accession>
<reference evidence="1 2" key="1">
    <citation type="submission" date="2016-01" db="EMBL/GenBank/DDBJ databases">
        <title>Complete genome and mega plasmid sequence of Sphingomonas panacis DCY99 elicits systemic resistance in rice to Xanthomonas oryzae.</title>
        <authorList>
            <person name="Kim Y.J."/>
            <person name="Yang D.C."/>
            <person name="Sing P."/>
        </authorList>
    </citation>
    <scope>NUCLEOTIDE SEQUENCE [LARGE SCALE GENOMIC DNA]</scope>
    <source>
        <strain evidence="1 2">DCY99</strain>
        <plasmid evidence="2">Plasmid</plasmid>
    </source>
</reference>
<organism evidence="1 2">
    <name type="scientific">Sphingomonas panacis</name>
    <dbReference type="NCBI Taxonomy" id="1560345"/>
    <lineage>
        <taxon>Bacteria</taxon>
        <taxon>Pseudomonadati</taxon>
        <taxon>Pseudomonadota</taxon>
        <taxon>Alphaproteobacteria</taxon>
        <taxon>Sphingomonadales</taxon>
        <taxon>Sphingomonadaceae</taxon>
        <taxon>Sphingomonas</taxon>
    </lineage>
</organism>
<dbReference type="OrthoDB" id="7193356at2"/>
<evidence type="ECO:0000313" key="1">
    <source>
        <dbReference type="EMBL" id="AOH87103.1"/>
    </source>
</evidence>
<proteinExistence type="predicted"/>
<sequence>MADRVSASIALGGTLTASTFAELVDIITLEGLSAKWDGEPFEPRHREIGKPLYLYAHEVTWGRFSELEAWCFAHRLPFTRWSGGCAGQFGPERVVFTGTGSPSPYAVTEDDEVVIARERLVALGSFEAVLTYFDAADATVPPLIVEGDALAEPSVPDLS</sequence>
<keyword evidence="1" id="KW-0614">Plasmid</keyword>
<geneLocation type="plasmid" evidence="2"/>
<protein>
    <submittedName>
        <fullName evidence="1">Uncharacterized protein</fullName>
    </submittedName>
</protein>